<dbReference type="AlphaFoldDB" id="A0A398CMA4"/>
<dbReference type="GO" id="GO:0004066">
    <property type="term" value="F:asparagine synthase (glutamine-hydrolyzing) activity"/>
    <property type="evidence" value="ECO:0007669"/>
    <property type="project" value="UniProtKB-EC"/>
</dbReference>
<dbReference type="PROSITE" id="PS51278">
    <property type="entry name" value="GATASE_TYPE_2"/>
    <property type="match status" value="1"/>
</dbReference>
<evidence type="ECO:0000256" key="1">
    <source>
        <dbReference type="ARBA" id="ARBA00005187"/>
    </source>
</evidence>
<keyword evidence="4 9" id="KW-0547">Nucleotide-binding</keyword>
<dbReference type="InterPro" id="IPR051786">
    <property type="entry name" value="ASN_synthetase/amidase"/>
</dbReference>
<sequence>MSAIVGIYQNDGESVPQDHGMGLMRALASYPSDDSRIWQHSSVFLGCHAQWITPESIGEILPCYDQQRQLAITADAILDNREELFEKLQVDRSIRKIIPDSQLILLAYGKWGDESPSHLVGDFAFMIWDEAERRLFGARDFSGNRTLYFARASGRFAFSTIIKPLFSLPYISNALNEQWLAEYLANPGRLETVDAGSTVHRQIEQLPPSHFISVTDGAVKISRYRTFEEARTLRLKNDGEYEEAFRDVFRTSVASRLRTFRQVGSFLSGGLDSGSVASFAAKALRRDNKQLFTYSAIPLKSFDDWTTKSRVADERPLIRSTVEHVGNIKDHYLDFEGKSPLTEMDEWLDTMEMPYKFVENSYWFNGIYETAKRNDVGVLLNGGRGNFTVSFGPALEYYVQLLKRLKWFTLHRELYLYSRNKGIGRRRLLGYMKDRLFPPRISPGDRSVLSQLIHPAFAERTQAYEKLQRNGIDLSGSAIPDMIHARTKQFEECYHWTNSGTSGTKLSLRHGMWYRDPTNDLRVIRFCLSVPIDQYVRDGMDRALIRRSTVNLLPDQIRLNYKTRGIQGADGIQRMAPAWKSFIREVDRLCEDREMAEWLNIPVVKAAASKYREVPDPRQIYTAEFTILMRSLIVYRFAHRLRGGE</sequence>
<dbReference type="PANTHER" id="PTHR43284:SF1">
    <property type="entry name" value="ASPARAGINE SYNTHETASE"/>
    <property type="match status" value="1"/>
</dbReference>
<organism evidence="11 12">
    <name type="scientific">Cohnella faecalis</name>
    <dbReference type="NCBI Taxonomy" id="2315694"/>
    <lineage>
        <taxon>Bacteria</taxon>
        <taxon>Bacillati</taxon>
        <taxon>Bacillota</taxon>
        <taxon>Bacilli</taxon>
        <taxon>Bacillales</taxon>
        <taxon>Paenibacillaceae</taxon>
        <taxon>Cohnella</taxon>
    </lineage>
</organism>
<dbReference type="EC" id="6.3.5.4" evidence="3"/>
<evidence type="ECO:0000256" key="5">
    <source>
        <dbReference type="ARBA" id="ARBA00022840"/>
    </source>
</evidence>
<evidence type="ECO:0000259" key="10">
    <source>
        <dbReference type="PROSITE" id="PS51278"/>
    </source>
</evidence>
<dbReference type="Pfam" id="PF13537">
    <property type="entry name" value="GATase_7"/>
    <property type="match status" value="1"/>
</dbReference>
<dbReference type="SUPFAM" id="SSF52402">
    <property type="entry name" value="Adenine nucleotide alpha hydrolases-like"/>
    <property type="match status" value="1"/>
</dbReference>
<evidence type="ECO:0000256" key="4">
    <source>
        <dbReference type="ARBA" id="ARBA00022741"/>
    </source>
</evidence>
<dbReference type="PANTHER" id="PTHR43284">
    <property type="entry name" value="ASPARAGINE SYNTHETASE (GLUTAMINE-HYDROLYZING)"/>
    <property type="match status" value="1"/>
</dbReference>
<dbReference type="CDD" id="cd00712">
    <property type="entry name" value="AsnB"/>
    <property type="match status" value="1"/>
</dbReference>
<dbReference type="InterPro" id="IPR006426">
    <property type="entry name" value="Asn_synth_AEB"/>
</dbReference>
<comment type="similarity">
    <text evidence="2">Belongs to the asparagine synthetase family.</text>
</comment>
<dbReference type="Pfam" id="PF00733">
    <property type="entry name" value="Asn_synthase"/>
    <property type="match status" value="1"/>
</dbReference>
<comment type="caution">
    <text evidence="11">The sequence shown here is derived from an EMBL/GenBank/DDBJ whole genome shotgun (WGS) entry which is preliminary data.</text>
</comment>
<evidence type="ECO:0000256" key="9">
    <source>
        <dbReference type="PIRSR" id="PIRSR001589-2"/>
    </source>
</evidence>
<dbReference type="Gene3D" id="3.60.20.10">
    <property type="entry name" value="Glutamine Phosphoribosylpyrophosphate, subunit 1, domain 1"/>
    <property type="match status" value="1"/>
</dbReference>
<evidence type="ECO:0000256" key="7">
    <source>
        <dbReference type="ARBA" id="ARBA00022962"/>
    </source>
</evidence>
<feature type="binding site" evidence="9">
    <location>
        <position position="100"/>
    </location>
    <ligand>
        <name>L-glutamine</name>
        <dbReference type="ChEBI" id="CHEBI:58359"/>
    </ligand>
</feature>
<dbReference type="InterPro" id="IPR033738">
    <property type="entry name" value="AsnB_N"/>
</dbReference>
<evidence type="ECO:0000256" key="3">
    <source>
        <dbReference type="ARBA" id="ARBA00012737"/>
    </source>
</evidence>
<dbReference type="PIRSF" id="PIRSF001589">
    <property type="entry name" value="Asn_synthetase_glu-h"/>
    <property type="match status" value="1"/>
</dbReference>
<feature type="domain" description="Glutamine amidotransferase type-2" evidence="10">
    <location>
        <begin position="2"/>
        <end position="217"/>
    </location>
</feature>
<keyword evidence="12" id="KW-1185">Reference proteome</keyword>
<evidence type="ECO:0000313" key="12">
    <source>
        <dbReference type="Proteomes" id="UP000266340"/>
    </source>
</evidence>
<name>A0A398CMA4_9BACL</name>
<keyword evidence="5 9" id="KW-0067">ATP-binding</keyword>
<dbReference type="SUPFAM" id="SSF56235">
    <property type="entry name" value="N-terminal nucleophile aminohydrolases (Ntn hydrolases)"/>
    <property type="match status" value="1"/>
</dbReference>
<proteinExistence type="inferred from homology"/>
<gene>
    <name evidence="11" type="ORF">D3H35_09525</name>
</gene>
<dbReference type="GO" id="GO:0006529">
    <property type="term" value="P:asparagine biosynthetic process"/>
    <property type="evidence" value="ECO:0007669"/>
    <property type="project" value="UniProtKB-KW"/>
</dbReference>
<evidence type="ECO:0000256" key="8">
    <source>
        <dbReference type="ARBA" id="ARBA00048741"/>
    </source>
</evidence>
<dbReference type="OrthoDB" id="9763290at2"/>
<accession>A0A398CMA4</accession>
<dbReference type="RefSeq" id="WP_119148855.1">
    <property type="nucleotide sequence ID" value="NZ_JBHSOV010000021.1"/>
</dbReference>
<dbReference type="Proteomes" id="UP000266340">
    <property type="component" value="Unassembled WGS sequence"/>
</dbReference>
<dbReference type="GO" id="GO:0005524">
    <property type="term" value="F:ATP binding"/>
    <property type="evidence" value="ECO:0007669"/>
    <property type="project" value="UniProtKB-KW"/>
</dbReference>
<dbReference type="Gene3D" id="3.40.50.620">
    <property type="entry name" value="HUPs"/>
    <property type="match status" value="2"/>
</dbReference>
<evidence type="ECO:0000256" key="6">
    <source>
        <dbReference type="ARBA" id="ARBA00022888"/>
    </source>
</evidence>
<feature type="binding site" evidence="9">
    <location>
        <position position="297"/>
    </location>
    <ligand>
        <name>ATP</name>
        <dbReference type="ChEBI" id="CHEBI:30616"/>
    </ligand>
</feature>
<keyword evidence="6" id="KW-0028">Amino-acid biosynthesis</keyword>
<dbReference type="InterPro" id="IPR029055">
    <property type="entry name" value="Ntn_hydrolases_N"/>
</dbReference>
<comment type="catalytic activity">
    <reaction evidence="8">
        <text>L-aspartate + L-glutamine + ATP + H2O = L-asparagine + L-glutamate + AMP + diphosphate + H(+)</text>
        <dbReference type="Rhea" id="RHEA:12228"/>
        <dbReference type="ChEBI" id="CHEBI:15377"/>
        <dbReference type="ChEBI" id="CHEBI:15378"/>
        <dbReference type="ChEBI" id="CHEBI:29985"/>
        <dbReference type="ChEBI" id="CHEBI:29991"/>
        <dbReference type="ChEBI" id="CHEBI:30616"/>
        <dbReference type="ChEBI" id="CHEBI:33019"/>
        <dbReference type="ChEBI" id="CHEBI:58048"/>
        <dbReference type="ChEBI" id="CHEBI:58359"/>
        <dbReference type="ChEBI" id="CHEBI:456215"/>
        <dbReference type="EC" id="6.3.5.4"/>
    </reaction>
</comment>
<dbReference type="InterPro" id="IPR001962">
    <property type="entry name" value="Asn_synthase"/>
</dbReference>
<keyword evidence="7" id="KW-0315">Glutamine amidotransferase</keyword>
<comment type="pathway">
    <text evidence="1">Amino-acid biosynthesis; L-asparagine biosynthesis; L-asparagine from L-aspartate (L-Gln route): step 1/1.</text>
</comment>
<evidence type="ECO:0000256" key="2">
    <source>
        <dbReference type="ARBA" id="ARBA00005752"/>
    </source>
</evidence>
<dbReference type="InterPro" id="IPR014729">
    <property type="entry name" value="Rossmann-like_a/b/a_fold"/>
</dbReference>
<protein>
    <recommendedName>
        <fullName evidence="3">asparagine synthase (glutamine-hydrolyzing)</fullName>
        <ecNumber evidence="3">6.3.5.4</ecNumber>
    </recommendedName>
</protein>
<keyword evidence="6" id="KW-0061">Asparagine biosynthesis</keyword>
<reference evidence="11 12" key="1">
    <citation type="submission" date="2018-09" db="EMBL/GenBank/DDBJ databases">
        <title>Cohnella cavernae sp. nov., isolated from a karst cave.</title>
        <authorList>
            <person name="Zhu H."/>
        </authorList>
    </citation>
    <scope>NUCLEOTIDE SEQUENCE [LARGE SCALE GENOMIC DNA]</scope>
    <source>
        <strain evidence="11 12">K2E09-144</strain>
    </source>
</reference>
<dbReference type="InterPro" id="IPR017932">
    <property type="entry name" value="GATase_2_dom"/>
</dbReference>
<evidence type="ECO:0000313" key="11">
    <source>
        <dbReference type="EMBL" id="RIE03783.1"/>
    </source>
</evidence>
<dbReference type="EMBL" id="QXJM01000030">
    <property type="protein sequence ID" value="RIE03783.1"/>
    <property type="molecule type" value="Genomic_DNA"/>
</dbReference>